<evidence type="ECO:0000259" key="7">
    <source>
        <dbReference type="Pfam" id="PF17827"/>
    </source>
</evidence>
<dbReference type="AlphaFoldDB" id="A0A1J5SJ93"/>
<feature type="domain" description="Release factor glutamine methyltransferase N-terminal" evidence="7">
    <location>
        <begin position="6"/>
        <end position="76"/>
    </location>
</feature>
<dbReference type="InterPro" id="IPR050320">
    <property type="entry name" value="N5-glutamine_MTase"/>
</dbReference>
<dbReference type="EMBL" id="MLJW01000080">
    <property type="protein sequence ID" value="OIR01788.1"/>
    <property type="molecule type" value="Genomic_DNA"/>
</dbReference>
<proteinExistence type="inferred from homology"/>
<evidence type="ECO:0000256" key="5">
    <source>
        <dbReference type="ARBA" id="ARBA00048391"/>
    </source>
</evidence>
<dbReference type="Pfam" id="PF17827">
    <property type="entry name" value="PrmC_N"/>
    <property type="match status" value="1"/>
</dbReference>
<dbReference type="GO" id="GO:0102559">
    <property type="term" value="F:peptide chain release factor N(5)-glutamine methyltransferase activity"/>
    <property type="evidence" value="ECO:0007669"/>
    <property type="project" value="UniProtKB-EC"/>
</dbReference>
<dbReference type="InterPro" id="IPR004556">
    <property type="entry name" value="HemK-like"/>
</dbReference>
<dbReference type="InterPro" id="IPR029063">
    <property type="entry name" value="SAM-dependent_MTases_sf"/>
</dbReference>
<dbReference type="EC" id="2.1.1.297" evidence="1"/>
<dbReference type="Pfam" id="PF05175">
    <property type="entry name" value="MTS"/>
    <property type="match status" value="1"/>
</dbReference>
<dbReference type="SUPFAM" id="SSF53335">
    <property type="entry name" value="S-adenosyl-L-methionine-dependent methyltransferases"/>
    <property type="match status" value="1"/>
</dbReference>
<dbReference type="NCBIfam" id="TIGR03534">
    <property type="entry name" value="RF_mod_PrmC"/>
    <property type="match status" value="1"/>
</dbReference>
<organism evidence="8">
    <name type="scientific">mine drainage metagenome</name>
    <dbReference type="NCBI Taxonomy" id="410659"/>
    <lineage>
        <taxon>unclassified sequences</taxon>
        <taxon>metagenomes</taxon>
        <taxon>ecological metagenomes</taxon>
    </lineage>
</organism>
<keyword evidence="3 8" id="KW-0808">Transferase</keyword>
<dbReference type="PROSITE" id="PS00092">
    <property type="entry name" value="N6_MTASE"/>
    <property type="match status" value="1"/>
</dbReference>
<evidence type="ECO:0000256" key="1">
    <source>
        <dbReference type="ARBA" id="ARBA00012771"/>
    </source>
</evidence>
<keyword evidence="2 8" id="KW-0489">Methyltransferase</keyword>
<sequence>MLSVLEILQKTTDFLAGKGVEAPRFNAEVIVGHALGLKRMQVYLQFERLLTEAELEKIRPLVRRRAQREPLDYILGETEFCGLRLKADRRALIPRPETEQLVELVGARLGTGPAPSRILDLGTGSGCIALALAAAFPGAAVTGVDASDEALSLARENAAATGLEARASFLKSDWFSALPEDARFDVIVSNPPYLTAAEADETQPEVRSFEPRAALVAPDDGLRDLVTILRGAPARLAPGGLVALETGIAQHAALLAEAAAVGLVAAESVRDLTGRDRFVFARAP</sequence>
<dbReference type="InterPro" id="IPR040758">
    <property type="entry name" value="PrmC_N"/>
</dbReference>
<dbReference type="NCBIfam" id="TIGR00536">
    <property type="entry name" value="hemK_fam"/>
    <property type="match status" value="1"/>
</dbReference>
<comment type="catalytic activity">
    <reaction evidence="5">
        <text>L-glutaminyl-[peptide chain release factor] + S-adenosyl-L-methionine = N(5)-methyl-L-glutaminyl-[peptide chain release factor] + S-adenosyl-L-homocysteine + H(+)</text>
        <dbReference type="Rhea" id="RHEA:42896"/>
        <dbReference type="Rhea" id="RHEA-COMP:10271"/>
        <dbReference type="Rhea" id="RHEA-COMP:10272"/>
        <dbReference type="ChEBI" id="CHEBI:15378"/>
        <dbReference type="ChEBI" id="CHEBI:30011"/>
        <dbReference type="ChEBI" id="CHEBI:57856"/>
        <dbReference type="ChEBI" id="CHEBI:59789"/>
        <dbReference type="ChEBI" id="CHEBI:61891"/>
        <dbReference type="EC" id="2.1.1.297"/>
    </reaction>
</comment>
<evidence type="ECO:0000256" key="2">
    <source>
        <dbReference type="ARBA" id="ARBA00022603"/>
    </source>
</evidence>
<dbReference type="InterPro" id="IPR002052">
    <property type="entry name" value="DNA_methylase_N6_adenine_CS"/>
</dbReference>
<accession>A0A1J5SJ93</accession>
<feature type="domain" description="Methyltransferase small" evidence="6">
    <location>
        <begin position="116"/>
        <end position="198"/>
    </location>
</feature>
<name>A0A1J5SJ93_9ZZZZ</name>
<dbReference type="HAMAP" id="MF_02126">
    <property type="entry name" value="RF_methyltr_PrmC"/>
    <property type="match status" value="1"/>
</dbReference>
<dbReference type="PANTHER" id="PTHR18895:SF74">
    <property type="entry name" value="MTRF1L RELEASE FACTOR GLUTAMINE METHYLTRANSFERASE"/>
    <property type="match status" value="1"/>
</dbReference>
<evidence type="ECO:0000259" key="6">
    <source>
        <dbReference type="Pfam" id="PF05175"/>
    </source>
</evidence>
<evidence type="ECO:0000313" key="8">
    <source>
        <dbReference type="EMBL" id="OIR01788.1"/>
    </source>
</evidence>
<evidence type="ECO:0000256" key="3">
    <source>
        <dbReference type="ARBA" id="ARBA00022679"/>
    </source>
</evidence>
<dbReference type="GO" id="GO:0003676">
    <property type="term" value="F:nucleic acid binding"/>
    <property type="evidence" value="ECO:0007669"/>
    <property type="project" value="InterPro"/>
</dbReference>
<reference evidence="8" key="1">
    <citation type="submission" date="2016-10" db="EMBL/GenBank/DDBJ databases">
        <title>Sequence of Gallionella enrichment culture.</title>
        <authorList>
            <person name="Poehlein A."/>
            <person name="Muehling M."/>
            <person name="Daniel R."/>
        </authorList>
    </citation>
    <scope>NUCLEOTIDE SEQUENCE</scope>
</reference>
<evidence type="ECO:0000256" key="4">
    <source>
        <dbReference type="ARBA" id="ARBA00022691"/>
    </source>
</evidence>
<comment type="caution">
    <text evidence="8">The sequence shown here is derived from an EMBL/GenBank/DDBJ whole genome shotgun (WGS) entry which is preliminary data.</text>
</comment>
<dbReference type="InterPro" id="IPR019874">
    <property type="entry name" value="RF_methyltr_PrmC"/>
</dbReference>
<gene>
    <name evidence="8" type="primary">prmC_4</name>
    <name evidence="8" type="ORF">GALL_160890</name>
</gene>
<dbReference type="InterPro" id="IPR007848">
    <property type="entry name" value="Small_mtfrase_dom"/>
</dbReference>
<dbReference type="Gene3D" id="1.10.8.10">
    <property type="entry name" value="DNA helicase RuvA subunit, C-terminal domain"/>
    <property type="match status" value="1"/>
</dbReference>
<keyword evidence="4" id="KW-0949">S-adenosyl-L-methionine</keyword>
<dbReference type="Gene3D" id="3.40.50.150">
    <property type="entry name" value="Vaccinia Virus protein VP39"/>
    <property type="match status" value="1"/>
</dbReference>
<dbReference type="PANTHER" id="PTHR18895">
    <property type="entry name" value="HEMK METHYLTRANSFERASE"/>
    <property type="match status" value="1"/>
</dbReference>
<dbReference type="CDD" id="cd02440">
    <property type="entry name" value="AdoMet_MTases"/>
    <property type="match status" value="1"/>
</dbReference>
<dbReference type="GO" id="GO:0032259">
    <property type="term" value="P:methylation"/>
    <property type="evidence" value="ECO:0007669"/>
    <property type="project" value="UniProtKB-KW"/>
</dbReference>
<protein>
    <recommendedName>
        <fullName evidence="1">peptide chain release factor N(5)-glutamine methyltransferase</fullName>
        <ecNumber evidence="1">2.1.1.297</ecNumber>
    </recommendedName>
</protein>